<feature type="domain" description="Thiolase C-terminal" evidence="11">
    <location>
        <begin position="294"/>
        <end position="414"/>
    </location>
</feature>
<dbReference type="EMBL" id="CP001103">
    <property type="protein sequence ID" value="AEA97831.1"/>
    <property type="molecule type" value="Genomic_DNA"/>
</dbReference>
<dbReference type="PIRSF" id="PIRSF000429">
    <property type="entry name" value="Ac-CoA_Ac_transf"/>
    <property type="match status" value="1"/>
</dbReference>
<dbReference type="Pfam" id="PF00108">
    <property type="entry name" value="Thiolase_N"/>
    <property type="match status" value="1"/>
</dbReference>
<feature type="active site" description="Acyl-thioester intermediate" evidence="8">
    <location>
        <position position="113"/>
    </location>
</feature>
<dbReference type="AlphaFoldDB" id="F2G9F2"/>
<dbReference type="PANTHER" id="PTHR18919:SF164">
    <property type="entry name" value="ACETYL-COA ACETYLTRANSFERASE"/>
    <property type="match status" value="1"/>
</dbReference>
<evidence type="ECO:0000256" key="8">
    <source>
        <dbReference type="PIRSR" id="PIRSR000429-1"/>
    </source>
</evidence>
<evidence type="ECO:0000313" key="13">
    <source>
        <dbReference type="Proteomes" id="UP000001870"/>
    </source>
</evidence>
<dbReference type="InterPro" id="IPR020617">
    <property type="entry name" value="Thiolase_C"/>
</dbReference>
<gene>
    <name evidence="12" type="ordered locus">MADE_1008455</name>
</gene>
<feature type="domain" description="Thiolase N-terminal" evidence="10">
    <location>
        <begin position="31"/>
        <end position="286"/>
    </location>
</feature>
<dbReference type="InterPro" id="IPR016039">
    <property type="entry name" value="Thiolase-like"/>
</dbReference>
<dbReference type="FunFam" id="3.40.47.10:FF:000010">
    <property type="entry name" value="Acetyl-CoA acetyltransferase (Thiolase)"/>
    <property type="match status" value="1"/>
</dbReference>
<keyword evidence="13" id="KW-1185">Reference proteome</keyword>
<reference evidence="12 13" key="1">
    <citation type="journal article" date="2008" name="ISME J.">
        <title>Comparative genomics of two ecotypes of the marine planktonic copiotroph Alteromonas macleodii suggests alternative lifestyles associated with different kinds of particulate organic matter.</title>
        <authorList>
            <person name="Ivars-Martinez E."/>
            <person name="Martin-Cuadrado A.B."/>
            <person name="D'Auria G."/>
            <person name="Mira A."/>
            <person name="Ferriera S."/>
            <person name="Johnson J."/>
            <person name="Friedman R."/>
            <person name="Rodriguez-Valera F."/>
        </authorList>
    </citation>
    <scope>NUCLEOTIDE SEQUENCE [LARGE SCALE GENOMIC DNA]</scope>
    <source>
        <strain evidence="13">DSM 17117 / CIP 110805 / LMG 28347 / Deep ecotype</strain>
    </source>
</reference>
<evidence type="ECO:0000256" key="4">
    <source>
        <dbReference type="ARBA" id="ARBA00022832"/>
    </source>
</evidence>
<evidence type="ECO:0000256" key="9">
    <source>
        <dbReference type="RuleBase" id="RU003557"/>
    </source>
</evidence>
<keyword evidence="3 9" id="KW-0808">Transferase</keyword>
<dbReference type="PROSITE" id="PS00098">
    <property type="entry name" value="THIOLASE_1"/>
    <property type="match status" value="1"/>
</dbReference>
<dbReference type="Gene3D" id="3.40.47.10">
    <property type="match status" value="2"/>
</dbReference>
<dbReference type="GO" id="GO:0016042">
    <property type="term" value="P:lipid catabolic process"/>
    <property type="evidence" value="ECO:0007669"/>
    <property type="project" value="UniProtKB-KW"/>
</dbReference>
<sequence>MFTFVYIWLAFFNPFNILNEIKGTDMSNESVVIVAAKRTPMGGFNGSLSSLAATKLGEIAIKAACDEVDVSVIDEVIMGCVLPAGLGQSPARQASIGAGLPLSAGVTTINKVCGSGLKAVMMAHDLIKAGSASAVVAGGMESMSNAPYMLPKARTGYRMGHGQVIDHMMLDGLENAYDGKAMGCFAQDTADEENIGRGEMDEFALSSLSKAHEAINSGTFNDEIAPVTVSSRKGDTVVDTDEGPGSARPEKIPTLRPAFKKDGTVTAANSSSISDGAAALVVMSESKAKALGLAPLAKVVAHATNSIEPENFTVAPVGAMEKVLDKAGWTKEDVDLFEINEAFAMVTMLAIKKLGLDESKVNVKGGACALGHPIGASGARILVTLLHALKQSNGRKGIASLCIGGGEGVALAVEML</sequence>
<dbReference type="EC" id="2.3.1.9" evidence="12"/>
<keyword evidence="4" id="KW-0276">Fatty acid metabolism</keyword>
<evidence type="ECO:0000256" key="6">
    <source>
        <dbReference type="ARBA" id="ARBA00023098"/>
    </source>
</evidence>
<keyword evidence="6" id="KW-0443">Lipid metabolism</keyword>
<evidence type="ECO:0000256" key="5">
    <source>
        <dbReference type="ARBA" id="ARBA00022963"/>
    </source>
</evidence>
<dbReference type="PROSITE" id="PS00099">
    <property type="entry name" value="THIOLASE_3"/>
    <property type="match status" value="1"/>
</dbReference>
<comment type="similarity">
    <text evidence="1 9">Belongs to the thiolase-like superfamily. Thiolase family.</text>
</comment>
<dbReference type="GO" id="GO:0003985">
    <property type="term" value="F:acetyl-CoA C-acetyltransferase activity"/>
    <property type="evidence" value="ECO:0007669"/>
    <property type="project" value="UniProtKB-EC"/>
</dbReference>
<name>F2G9F2_ALTMD</name>
<dbReference type="InterPro" id="IPR002155">
    <property type="entry name" value="Thiolase"/>
</dbReference>
<evidence type="ECO:0000259" key="11">
    <source>
        <dbReference type="Pfam" id="PF02803"/>
    </source>
</evidence>
<dbReference type="CDD" id="cd00751">
    <property type="entry name" value="thiolase"/>
    <property type="match status" value="1"/>
</dbReference>
<dbReference type="Proteomes" id="UP000001870">
    <property type="component" value="Chromosome"/>
</dbReference>
<protein>
    <submittedName>
        <fullName evidence="12">Acetyl-CoA acetyltransferase</fullName>
        <ecNumber evidence="12">2.3.1.9</ecNumber>
    </submittedName>
</protein>
<reference evidence="12 13" key="2">
    <citation type="journal article" date="2015" name="Antonie Van Leeuwenhoek">
        <title>Ecophysiological diversity of a novel member of the genus Alteromonas, and description of Alteromonas mediterranea sp. nov.</title>
        <authorList>
            <person name="Ivanova E.P."/>
            <person name="Lopez-Perez M."/>
            <person name="Zabalos M."/>
            <person name="Nguyen S.H."/>
            <person name="Webb H.K."/>
            <person name="Ryan J."/>
            <person name="Lagutin K."/>
            <person name="Vyssotski M."/>
            <person name="Crawford R.J."/>
            <person name="Rodriguez-Valera F."/>
        </authorList>
    </citation>
    <scope>NUCLEOTIDE SEQUENCE [LARGE SCALE GENOMIC DNA]</scope>
    <source>
        <strain evidence="13">DSM 17117 / CIP 110805 / LMG 28347 / Deep ecotype</strain>
    </source>
</reference>
<dbReference type="PANTHER" id="PTHR18919">
    <property type="entry name" value="ACETYL-COA C-ACYLTRANSFERASE"/>
    <property type="match status" value="1"/>
</dbReference>
<dbReference type="SUPFAM" id="SSF53901">
    <property type="entry name" value="Thiolase-like"/>
    <property type="match status" value="2"/>
</dbReference>
<evidence type="ECO:0000256" key="3">
    <source>
        <dbReference type="ARBA" id="ARBA00022679"/>
    </source>
</evidence>
<feature type="active site" description="Proton acceptor" evidence="8">
    <location>
        <position position="402"/>
    </location>
</feature>
<organism evidence="12 13">
    <name type="scientific">Alteromonas mediterranea (strain DSM 17117 / CIP 110805 / LMG 28347 / Deep ecotype)</name>
    <dbReference type="NCBI Taxonomy" id="1774373"/>
    <lineage>
        <taxon>Bacteria</taxon>
        <taxon>Pseudomonadati</taxon>
        <taxon>Pseudomonadota</taxon>
        <taxon>Gammaproteobacteria</taxon>
        <taxon>Alteromonadales</taxon>
        <taxon>Alteromonadaceae</taxon>
        <taxon>Alteromonas/Salinimonas group</taxon>
        <taxon>Alteromonas</taxon>
    </lineage>
</organism>
<keyword evidence="7 9" id="KW-0012">Acyltransferase</keyword>
<dbReference type="GO" id="GO:0006631">
    <property type="term" value="P:fatty acid metabolic process"/>
    <property type="evidence" value="ECO:0007669"/>
    <property type="project" value="UniProtKB-KW"/>
</dbReference>
<dbReference type="Pfam" id="PF02803">
    <property type="entry name" value="Thiolase_C"/>
    <property type="match status" value="1"/>
</dbReference>
<evidence type="ECO:0000313" key="12">
    <source>
        <dbReference type="EMBL" id="AEA97831.1"/>
    </source>
</evidence>
<dbReference type="InterPro" id="IPR020610">
    <property type="entry name" value="Thiolase_AS"/>
</dbReference>
<dbReference type="InterPro" id="IPR020615">
    <property type="entry name" value="Thiolase_acyl_enz_int_AS"/>
</dbReference>
<evidence type="ECO:0000256" key="1">
    <source>
        <dbReference type="ARBA" id="ARBA00010982"/>
    </source>
</evidence>
<dbReference type="InterPro" id="IPR020616">
    <property type="entry name" value="Thiolase_N"/>
</dbReference>
<evidence type="ECO:0000256" key="7">
    <source>
        <dbReference type="ARBA" id="ARBA00023315"/>
    </source>
</evidence>
<evidence type="ECO:0000256" key="2">
    <source>
        <dbReference type="ARBA" id="ARBA00022490"/>
    </source>
</evidence>
<accession>F2G9F2</accession>
<keyword evidence="5" id="KW-0442">Lipid degradation</keyword>
<feature type="active site" description="Proton acceptor" evidence="8">
    <location>
        <position position="372"/>
    </location>
</feature>
<proteinExistence type="inferred from homology"/>
<dbReference type="NCBIfam" id="TIGR01930">
    <property type="entry name" value="AcCoA-C-Actrans"/>
    <property type="match status" value="1"/>
</dbReference>
<keyword evidence="2" id="KW-0963">Cytoplasm</keyword>
<dbReference type="HOGENOM" id="CLU_031026_0_1_6"/>
<dbReference type="KEGG" id="amc:MADE_1008455"/>
<evidence type="ECO:0000259" key="10">
    <source>
        <dbReference type="Pfam" id="PF00108"/>
    </source>
</evidence>